<feature type="domain" description="3-hydroxyacyl-CoA dehydrogenase C-terminal" evidence="3">
    <location>
        <begin position="267"/>
        <end position="362"/>
    </location>
</feature>
<evidence type="ECO:0000256" key="2">
    <source>
        <dbReference type="ARBA" id="ARBA00009463"/>
    </source>
</evidence>
<dbReference type="PANTHER" id="PTHR48075:SF5">
    <property type="entry name" value="3-HYDROXYBUTYRYL-COA DEHYDROGENASE"/>
    <property type="match status" value="1"/>
</dbReference>
<dbReference type="Gene3D" id="1.10.1040.10">
    <property type="entry name" value="N-(1-d-carboxylethyl)-l-norvaline Dehydrogenase, domain 2"/>
    <property type="match status" value="2"/>
</dbReference>
<organism evidence="4 5">
    <name type="scientific">Svornostia abyssi</name>
    <dbReference type="NCBI Taxonomy" id="2898438"/>
    <lineage>
        <taxon>Bacteria</taxon>
        <taxon>Bacillati</taxon>
        <taxon>Actinomycetota</taxon>
        <taxon>Thermoleophilia</taxon>
        <taxon>Solirubrobacterales</taxon>
        <taxon>Baekduiaceae</taxon>
        <taxon>Svornostia</taxon>
    </lineage>
</organism>
<evidence type="ECO:0000259" key="3">
    <source>
        <dbReference type="Pfam" id="PF00725"/>
    </source>
</evidence>
<dbReference type="EMBL" id="CP088295">
    <property type="protein sequence ID" value="UUY03110.1"/>
    <property type="molecule type" value="Genomic_DNA"/>
</dbReference>
<dbReference type="Proteomes" id="UP001058860">
    <property type="component" value="Chromosome"/>
</dbReference>
<evidence type="ECO:0000313" key="5">
    <source>
        <dbReference type="Proteomes" id="UP001058860"/>
    </source>
</evidence>
<name>A0ABY5PF76_9ACTN</name>
<dbReference type="InterPro" id="IPR008927">
    <property type="entry name" value="6-PGluconate_DH-like_C_sf"/>
</dbReference>
<dbReference type="InterPro" id="IPR013328">
    <property type="entry name" value="6PGD_dom2"/>
</dbReference>
<evidence type="ECO:0000256" key="1">
    <source>
        <dbReference type="ARBA" id="ARBA00005086"/>
    </source>
</evidence>
<dbReference type="Pfam" id="PF00725">
    <property type="entry name" value="3HCDH"/>
    <property type="match status" value="2"/>
</dbReference>
<comment type="similarity">
    <text evidence="2">Belongs to the 3-hydroxyacyl-CoA dehydrogenase family.</text>
</comment>
<keyword evidence="5" id="KW-1185">Reference proteome</keyword>
<dbReference type="InterPro" id="IPR006108">
    <property type="entry name" value="3HC_DH_C"/>
</dbReference>
<proteinExistence type="inferred from homology"/>
<dbReference type="SUPFAM" id="SSF48179">
    <property type="entry name" value="6-phosphogluconate dehydrogenase C-terminal domain-like"/>
    <property type="match status" value="2"/>
</dbReference>
<reference evidence="5" key="1">
    <citation type="submission" date="2021-11" db="EMBL/GenBank/DDBJ databases">
        <title>Cultivation dependent microbiological survey of springs from the worlds oldest radium mine currently devoted to the extraction of radon-saturated water.</title>
        <authorList>
            <person name="Kapinusova G."/>
            <person name="Smrhova T."/>
            <person name="Strejcek M."/>
            <person name="Suman J."/>
            <person name="Jani K."/>
            <person name="Pajer P."/>
            <person name="Uhlik O."/>
        </authorList>
    </citation>
    <scope>NUCLEOTIDE SEQUENCE [LARGE SCALE GENOMIC DNA]</scope>
    <source>
        <strain evidence="5">J379</strain>
    </source>
</reference>
<feature type="domain" description="3-hydroxyacyl-CoA dehydrogenase C-terminal" evidence="3">
    <location>
        <begin position="23"/>
        <end position="120"/>
    </location>
</feature>
<dbReference type="PANTHER" id="PTHR48075">
    <property type="entry name" value="3-HYDROXYACYL-COA DEHYDROGENASE FAMILY PROTEIN"/>
    <property type="match status" value="1"/>
</dbReference>
<sequence>MALARATGAAMGKRVIDATDTPGFVVNRCNRPFGGEALRVVSERLADPALVDRICRLGGGFRMGPFELMDLVGVDVNLAVAESFHTLSYGEPRWRPSPLAARMVAAGLLGRKTGEGWYRYDGGRPHRPDDTPPPLPTPVHHRGVAQIAGDTMLAAELRGLAAAAGWEVVSPADVAPAAPAIAIDAGAGPDEAPIQGGHRVLLCAEGPLHALDPAGGAAGFHALPPLGPGGLVELTRTETTADSTAAAAEAFFASLHLHTAWVGDAPGLVLGRIVAQLVNEAAFALGEGVAAAADIDDGMVLGLNHPRGPLGWGDLIGLDHVLLILDGLHDHYREDRYRAAPRLRALVDEGRLGTMTGAGFLEHEG</sequence>
<gene>
    <name evidence="4" type="ORF">LRS13_20910</name>
</gene>
<protein>
    <submittedName>
        <fullName evidence="4">3-hydroxyacyl-CoA dehydrogenase family protein</fullName>
    </submittedName>
</protein>
<comment type="pathway">
    <text evidence="1">Lipid metabolism; butanoate metabolism.</text>
</comment>
<evidence type="ECO:0000313" key="4">
    <source>
        <dbReference type="EMBL" id="UUY03110.1"/>
    </source>
</evidence>
<accession>A0ABY5PF76</accession>
<dbReference type="RefSeq" id="WP_353863621.1">
    <property type="nucleotide sequence ID" value="NZ_CP088295.1"/>
</dbReference>